<name>A0AAD1RVG0_PELCU</name>
<feature type="non-terminal residue" evidence="1">
    <location>
        <position position="1"/>
    </location>
</feature>
<gene>
    <name evidence="1" type="ORF">PECUL_23A045925</name>
</gene>
<accession>A0AAD1RVG0</accession>
<evidence type="ECO:0000313" key="1">
    <source>
        <dbReference type="EMBL" id="CAH2278039.1"/>
    </source>
</evidence>
<dbReference type="Proteomes" id="UP001295444">
    <property type="component" value="Chromosome 03"/>
</dbReference>
<evidence type="ECO:0000313" key="2">
    <source>
        <dbReference type="Proteomes" id="UP001295444"/>
    </source>
</evidence>
<protein>
    <submittedName>
        <fullName evidence="1">Uncharacterized protein</fullName>
    </submittedName>
</protein>
<proteinExistence type="predicted"/>
<dbReference type="EMBL" id="OW240914">
    <property type="protein sequence ID" value="CAH2278039.1"/>
    <property type="molecule type" value="Genomic_DNA"/>
</dbReference>
<dbReference type="AlphaFoldDB" id="A0AAD1RVG0"/>
<organism evidence="1 2">
    <name type="scientific">Pelobates cultripes</name>
    <name type="common">Western spadefoot toad</name>
    <dbReference type="NCBI Taxonomy" id="61616"/>
    <lineage>
        <taxon>Eukaryota</taxon>
        <taxon>Metazoa</taxon>
        <taxon>Chordata</taxon>
        <taxon>Craniata</taxon>
        <taxon>Vertebrata</taxon>
        <taxon>Euteleostomi</taxon>
        <taxon>Amphibia</taxon>
        <taxon>Batrachia</taxon>
        <taxon>Anura</taxon>
        <taxon>Pelobatoidea</taxon>
        <taxon>Pelobatidae</taxon>
        <taxon>Pelobates</taxon>
    </lineage>
</organism>
<keyword evidence="2" id="KW-1185">Reference proteome</keyword>
<sequence length="135" mass="14730">RGLSTAKCKYSVWLKECSNLPASQNKLCQDGGHSHPSLTQLIQTSACHHPKHPEEDRLNILMLLGSLGRKGSNITSHQGLTSTSSGQVTASRVQPAAWNNLIGPPVQVPGWVLQKKRCKWLQGLAPTPLYLTQSQ</sequence>
<reference evidence="1" key="1">
    <citation type="submission" date="2022-03" db="EMBL/GenBank/DDBJ databases">
        <authorList>
            <person name="Alioto T."/>
            <person name="Alioto T."/>
            <person name="Gomez Garrido J."/>
        </authorList>
    </citation>
    <scope>NUCLEOTIDE SEQUENCE</scope>
</reference>
<feature type="non-terminal residue" evidence="1">
    <location>
        <position position="135"/>
    </location>
</feature>